<reference evidence="1" key="2">
    <citation type="journal article" date="2020" name="Nat. Commun.">
        <title>Large-scale genome sequencing of mycorrhizal fungi provides insights into the early evolution of symbiotic traits.</title>
        <authorList>
            <person name="Miyauchi S."/>
            <person name="Kiss E."/>
            <person name="Kuo A."/>
            <person name="Drula E."/>
            <person name="Kohler A."/>
            <person name="Sanchez-Garcia M."/>
            <person name="Morin E."/>
            <person name="Andreopoulos B."/>
            <person name="Barry K.W."/>
            <person name="Bonito G."/>
            <person name="Buee M."/>
            <person name="Carver A."/>
            <person name="Chen C."/>
            <person name="Cichocki N."/>
            <person name="Clum A."/>
            <person name="Culley D."/>
            <person name="Crous P.W."/>
            <person name="Fauchery L."/>
            <person name="Girlanda M."/>
            <person name="Hayes R.D."/>
            <person name="Keri Z."/>
            <person name="LaButti K."/>
            <person name="Lipzen A."/>
            <person name="Lombard V."/>
            <person name="Magnuson J."/>
            <person name="Maillard F."/>
            <person name="Murat C."/>
            <person name="Nolan M."/>
            <person name="Ohm R.A."/>
            <person name="Pangilinan J."/>
            <person name="Pereira M.F."/>
            <person name="Perotto S."/>
            <person name="Peter M."/>
            <person name="Pfister S."/>
            <person name="Riley R."/>
            <person name="Sitrit Y."/>
            <person name="Stielow J.B."/>
            <person name="Szollosi G."/>
            <person name="Zifcakova L."/>
            <person name="Stursova M."/>
            <person name="Spatafora J.W."/>
            <person name="Tedersoo L."/>
            <person name="Vaario L.M."/>
            <person name="Yamada A."/>
            <person name="Yan M."/>
            <person name="Wang P."/>
            <person name="Xu J."/>
            <person name="Bruns T."/>
            <person name="Baldrian P."/>
            <person name="Vilgalys R."/>
            <person name="Dunand C."/>
            <person name="Henrissat B."/>
            <person name="Grigoriev I.V."/>
            <person name="Hibbett D."/>
            <person name="Nagy L.G."/>
            <person name="Martin F.M."/>
        </authorList>
    </citation>
    <scope>NUCLEOTIDE SEQUENCE</scope>
    <source>
        <strain evidence="1">P2</strain>
    </source>
</reference>
<dbReference type="Proteomes" id="UP000886501">
    <property type="component" value="Unassembled WGS sequence"/>
</dbReference>
<gene>
    <name evidence="1" type="ORF">BDM02DRAFT_3124930</name>
</gene>
<evidence type="ECO:0000313" key="2">
    <source>
        <dbReference type="Proteomes" id="UP000886501"/>
    </source>
</evidence>
<dbReference type="EMBL" id="MU118798">
    <property type="protein sequence ID" value="KAF9642005.1"/>
    <property type="molecule type" value="Genomic_DNA"/>
</dbReference>
<organism evidence="1 2">
    <name type="scientific">Thelephora ganbajun</name>
    <name type="common">Ganba fungus</name>
    <dbReference type="NCBI Taxonomy" id="370292"/>
    <lineage>
        <taxon>Eukaryota</taxon>
        <taxon>Fungi</taxon>
        <taxon>Dikarya</taxon>
        <taxon>Basidiomycota</taxon>
        <taxon>Agaricomycotina</taxon>
        <taxon>Agaricomycetes</taxon>
        <taxon>Thelephorales</taxon>
        <taxon>Thelephoraceae</taxon>
        <taxon>Thelephora</taxon>
    </lineage>
</organism>
<comment type="caution">
    <text evidence="1">The sequence shown here is derived from an EMBL/GenBank/DDBJ whole genome shotgun (WGS) entry which is preliminary data.</text>
</comment>
<sequence>MDSGSMTTWEVGFASPHTPTRVESPPIPHDFRSSQTFQFHPTSSRFVFTTKGSIVVWDAQHSKSLLSADLDLSGPMSFSSDGRFFACGVRGREIHLWKESPTGYILHQKFIPNTGVVNKILVSPDGESIIALDNSAILLWRIGDSITSLSDYSTPTVRRSQNQFILRLSPDGALAAVARTRDETVTVLDLNSGIPRLTIDTGMRVSAVGVAGSVVAVVGEREIVTWNLLARNEVPSLRANVNDSVLTTRPNCPLFHGGSPISVSHDLRRIATIGSCQHDHEDNDRYKLEEHFPRLGNPRWSLASLFKEENLPTLQKWMKLTGAFTKNGLPWDDKPP</sequence>
<keyword evidence="2" id="KW-1185">Reference proteome</keyword>
<protein>
    <submittedName>
        <fullName evidence="1">Uncharacterized protein</fullName>
    </submittedName>
</protein>
<evidence type="ECO:0000313" key="1">
    <source>
        <dbReference type="EMBL" id="KAF9642005.1"/>
    </source>
</evidence>
<accession>A0ACB6YX38</accession>
<reference evidence="1" key="1">
    <citation type="submission" date="2019-10" db="EMBL/GenBank/DDBJ databases">
        <authorList>
            <consortium name="DOE Joint Genome Institute"/>
            <person name="Kuo A."/>
            <person name="Miyauchi S."/>
            <person name="Kiss E."/>
            <person name="Drula E."/>
            <person name="Kohler A."/>
            <person name="Sanchez-Garcia M."/>
            <person name="Andreopoulos B."/>
            <person name="Barry K.W."/>
            <person name="Bonito G."/>
            <person name="Buee M."/>
            <person name="Carver A."/>
            <person name="Chen C."/>
            <person name="Cichocki N."/>
            <person name="Clum A."/>
            <person name="Culley D."/>
            <person name="Crous P.W."/>
            <person name="Fauchery L."/>
            <person name="Girlanda M."/>
            <person name="Hayes R."/>
            <person name="Keri Z."/>
            <person name="Labutti K."/>
            <person name="Lipzen A."/>
            <person name="Lombard V."/>
            <person name="Magnuson J."/>
            <person name="Maillard F."/>
            <person name="Morin E."/>
            <person name="Murat C."/>
            <person name="Nolan M."/>
            <person name="Ohm R."/>
            <person name="Pangilinan J."/>
            <person name="Pereira M."/>
            <person name="Perotto S."/>
            <person name="Peter M."/>
            <person name="Riley R."/>
            <person name="Sitrit Y."/>
            <person name="Stielow B."/>
            <person name="Szollosi G."/>
            <person name="Zifcakova L."/>
            <person name="Stursova M."/>
            <person name="Spatafora J.W."/>
            <person name="Tedersoo L."/>
            <person name="Vaario L.-M."/>
            <person name="Yamada A."/>
            <person name="Yan M."/>
            <person name="Wang P."/>
            <person name="Xu J."/>
            <person name="Bruns T."/>
            <person name="Baldrian P."/>
            <person name="Vilgalys R."/>
            <person name="Henrissat B."/>
            <person name="Grigoriev I.V."/>
            <person name="Hibbett D."/>
            <person name="Nagy L.G."/>
            <person name="Martin F.M."/>
        </authorList>
    </citation>
    <scope>NUCLEOTIDE SEQUENCE</scope>
    <source>
        <strain evidence="1">P2</strain>
    </source>
</reference>
<proteinExistence type="predicted"/>
<name>A0ACB6YX38_THEGA</name>